<organism evidence="1 2">
    <name type="scientific">Mycobacterium shigaense</name>
    <dbReference type="NCBI Taxonomy" id="722731"/>
    <lineage>
        <taxon>Bacteria</taxon>
        <taxon>Bacillati</taxon>
        <taxon>Actinomycetota</taxon>
        <taxon>Actinomycetes</taxon>
        <taxon>Mycobacteriales</taxon>
        <taxon>Mycobacteriaceae</taxon>
        <taxon>Mycobacterium</taxon>
        <taxon>Mycobacterium simiae complex</taxon>
    </lineage>
</organism>
<proteinExistence type="predicted"/>
<evidence type="ECO:0000313" key="2">
    <source>
        <dbReference type="Proteomes" id="UP000217736"/>
    </source>
</evidence>
<dbReference type="Proteomes" id="UP000217736">
    <property type="component" value="Chromosome"/>
</dbReference>
<keyword evidence="2" id="KW-1185">Reference proteome</keyword>
<sequence>MYGAVFAPHLITKLGGWVTAGPTEQPYPYVPNQPK</sequence>
<evidence type="ECO:0000313" key="1">
    <source>
        <dbReference type="EMBL" id="BAX93369.1"/>
    </source>
</evidence>
<gene>
    <name evidence="1" type="ORF">MSG_03231</name>
</gene>
<name>A0A1Z4EK69_9MYCO</name>
<accession>A0A1Z4EK69</accession>
<dbReference type="KEGG" id="mshg:MSG_03231"/>
<reference evidence="2" key="1">
    <citation type="submission" date="2017-06" db="EMBL/GenBank/DDBJ databases">
        <title>Complete Genome Sequence of Mycobacterium shigaense.</title>
        <authorList>
            <person name="Fukano H."/>
            <person name="Yoshida M."/>
            <person name="Kazumi Y."/>
            <person name="Ogura Y."/>
            <person name="Mitarai S."/>
            <person name="Hayashi T."/>
            <person name="Hoshino Y."/>
        </authorList>
    </citation>
    <scope>NUCLEOTIDE SEQUENCE [LARGE SCALE GENOMIC DNA]</scope>
    <source>
        <strain evidence="2">UN-152</strain>
    </source>
</reference>
<dbReference type="EMBL" id="AP018164">
    <property type="protein sequence ID" value="BAX93369.1"/>
    <property type="molecule type" value="Genomic_DNA"/>
</dbReference>
<dbReference type="AlphaFoldDB" id="A0A1Z4EK69"/>
<protein>
    <submittedName>
        <fullName evidence="1">Uncharacterized protein</fullName>
    </submittedName>
</protein>